<proteinExistence type="predicted"/>
<organism evidence="3 4">
    <name type="scientific">Colocasia esculenta</name>
    <name type="common">Wild taro</name>
    <name type="synonym">Arum esculentum</name>
    <dbReference type="NCBI Taxonomy" id="4460"/>
    <lineage>
        <taxon>Eukaryota</taxon>
        <taxon>Viridiplantae</taxon>
        <taxon>Streptophyta</taxon>
        <taxon>Embryophyta</taxon>
        <taxon>Tracheophyta</taxon>
        <taxon>Spermatophyta</taxon>
        <taxon>Magnoliopsida</taxon>
        <taxon>Liliopsida</taxon>
        <taxon>Araceae</taxon>
        <taxon>Aroideae</taxon>
        <taxon>Colocasieae</taxon>
        <taxon>Colocasia</taxon>
    </lineage>
</organism>
<dbReference type="EMBL" id="NMUH01000518">
    <property type="protein sequence ID" value="MQL80629.1"/>
    <property type="molecule type" value="Genomic_DNA"/>
</dbReference>
<dbReference type="InterPro" id="IPR019557">
    <property type="entry name" value="AminoTfrase-like_pln_mobile"/>
</dbReference>
<evidence type="ECO:0000256" key="1">
    <source>
        <dbReference type="SAM" id="MobiDB-lite"/>
    </source>
</evidence>
<feature type="domain" description="Aminotransferase-like plant mobile" evidence="2">
    <location>
        <begin position="179"/>
        <end position="446"/>
    </location>
</feature>
<feature type="region of interest" description="Disordered" evidence="1">
    <location>
        <begin position="627"/>
        <end position="709"/>
    </location>
</feature>
<comment type="caution">
    <text evidence="3">The sequence shown here is derived from an EMBL/GenBank/DDBJ whole genome shotgun (WGS) entry which is preliminary data.</text>
</comment>
<gene>
    <name evidence="3" type="ORF">Taro_013086</name>
</gene>
<evidence type="ECO:0000259" key="2">
    <source>
        <dbReference type="Pfam" id="PF10536"/>
    </source>
</evidence>
<accession>A0A843UL38</accession>
<reference evidence="3" key="1">
    <citation type="submission" date="2017-07" db="EMBL/GenBank/DDBJ databases">
        <title>Taro Niue Genome Assembly and Annotation.</title>
        <authorList>
            <person name="Atibalentja N."/>
            <person name="Keating K."/>
            <person name="Fields C.J."/>
        </authorList>
    </citation>
    <scope>NUCLEOTIDE SEQUENCE</scope>
    <source>
        <strain evidence="3">Niue_2</strain>
        <tissue evidence="3">Leaf</tissue>
    </source>
</reference>
<dbReference type="AlphaFoldDB" id="A0A843UL38"/>
<dbReference type="OrthoDB" id="694455at2759"/>
<dbReference type="PANTHER" id="PTHR46033:SF16">
    <property type="entry name" value="AMINOTRANSFERASE-LIKE PLANT MOBILE DOMAIN-CONTAINING PROTEIN"/>
    <property type="match status" value="1"/>
</dbReference>
<dbReference type="Pfam" id="PF10536">
    <property type="entry name" value="PMD"/>
    <property type="match status" value="1"/>
</dbReference>
<dbReference type="InterPro" id="IPR044824">
    <property type="entry name" value="MAIN-like"/>
</dbReference>
<name>A0A843UL38_COLES</name>
<dbReference type="GO" id="GO:0010073">
    <property type="term" value="P:meristem maintenance"/>
    <property type="evidence" value="ECO:0007669"/>
    <property type="project" value="InterPro"/>
</dbReference>
<keyword evidence="4" id="KW-1185">Reference proteome</keyword>
<feature type="non-terminal residue" evidence="3">
    <location>
        <position position="1"/>
    </location>
</feature>
<feature type="compositionally biased region" description="Basic and acidic residues" evidence="1">
    <location>
        <begin position="627"/>
        <end position="637"/>
    </location>
</feature>
<evidence type="ECO:0000313" key="3">
    <source>
        <dbReference type="EMBL" id="MQL80629.1"/>
    </source>
</evidence>
<protein>
    <recommendedName>
        <fullName evidence="2">Aminotransferase-like plant mobile domain-containing protein</fullName>
    </recommendedName>
</protein>
<dbReference type="PANTHER" id="PTHR46033">
    <property type="entry name" value="PROTEIN MAIN-LIKE 2"/>
    <property type="match status" value="1"/>
</dbReference>
<evidence type="ECO:0000313" key="4">
    <source>
        <dbReference type="Proteomes" id="UP000652761"/>
    </source>
</evidence>
<dbReference type="Proteomes" id="UP000652761">
    <property type="component" value="Unassembled WGS sequence"/>
</dbReference>
<sequence>MLERVGLLEAVVAALHSYPCNSELLQALAERFNRRFNTFGTAEGETSLDLWALHRISGLPISGQFYEEVCLSDLDRDRTSGAGSYFLSHSFRYLARVWRDLARCGRSDCPSASRGTVRVSCDAWIHFFYNGPFCFYKEFAGDNYDPAAYAQLKVRLDDDARYLYAPRGVNWNPRRLSDCTHLAAYLVYWLCTFALPFGEEGNIRPEAIYPACILADGVQLALAPAALANIFRGLGELTSSPSPRDKNITLATHYLGAWAGLLLPELCQNISLERPSMPLIFMFRNRPEREQQKQLKEARRRLSFVPAAGQPGLDLACCSFGFRPCVEEGQRGRVYRLPHHAAPVATLCKDWLCCVRPSVLLFRKGSLLFMEPYFPHRFARNLRYDQDVPPNANFVLSTRAYKGPDRHLVASSWWCYFLRRDTAPEFFVPELRHEGRVGILYARWWSRHSQAFRERADDIKKAERDYLSRAGALVSTIAPTFLQREFADIAQTVTTVGRRCAVAQATSMADSEAFTGALKPLSRPESSSTASRVRGEPPLLLDCDYTIDAALTSPILPSVTRVWERHLEQSIIHVGPREFISWIESGTTLRHFWDAIAEAGKAVKVPFDRVVLRPTFSVAPRECFIPEKDLPRRDTPSARKRRASEEAGPSQPAARGRTPEPSSPAMAGASTSGVGELAEGTPREGVAPQDDVDYNPTFDGTPSPEGADIPRVASAETEYIPVEAAAAEGVEHLAGVVPDEGGLPLLWFCSGGRRLPAGGAMI</sequence>